<evidence type="ECO:0000313" key="1">
    <source>
        <dbReference type="EMBL" id="KAJ0030268.1"/>
    </source>
</evidence>
<proteinExistence type="predicted"/>
<name>A0ACC0Y898_9ROSI</name>
<accession>A0ACC0Y898</accession>
<sequence>MFGYLFKMLIFGQLKVAHNTAVSLAKRSRNLLSLDISFCRNLTNEAVGLIVDSCLSLKILKIFGCTQITNVFLEGHSNPEVQIIGMKMSPVLKFETSEDA</sequence>
<protein>
    <submittedName>
        <fullName evidence="1">Uncharacterized protein</fullName>
    </submittedName>
</protein>
<comment type="caution">
    <text evidence="1">The sequence shown here is derived from an EMBL/GenBank/DDBJ whole genome shotgun (WGS) entry which is preliminary data.</text>
</comment>
<dbReference type="EMBL" id="CM047743">
    <property type="protein sequence ID" value="KAJ0030268.1"/>
    <property type="molecule type" value="Genomic_DNA"/>
</dbReference>
<organism evidence="1 2">
    <name type="scientific">Pistacia integerrima</name>
    <dbReference type="NCBI Taxonomy" id="434235"/>
    <lineage>
        <taxon>Eukaryota</taxon>
        <taxon>Viridiplantae</taxon>
        <taxon>Streptophyta</taxon>
        <taxon>Embryophyta</taxon>
        <taxon>Tracheophyta</taxon>
        <taxon>Spermatophyta</taxon>
        <taxon>Magnoliopsida</taxon>
        <taxon>eudicotyledons</taxon>
        <taxon>Gunneridae</taxon>
        <taxon>Pentapetalae</taxon>
        <taxon>rosids</taxon>
        <taxon>malvids</taxon>
        <taxon>Sapindales</taxon>
        <taxon>Anacardiaceae</taxon>
        <taxon>Pistacia</taxon>
    </lineage>
</organism>
<evidence type="ECO:0000313" key="2">
    <source>
        <dbReference type="Proteomes" id="UP001163603"/>
    </source>
</evidence>
<reference evidence="2" key="1">
    <citation type="journal article" date="2023" name="G3 (Bethesda)">
        <title>Genome assembly and association tests identify interacting loci associated with vigor, precocity, and sex in interspecific pistachio rootstocks.</title>
        <authorList>
            <person name="Palmer W."/>
            <person name="Jacygrad E."/>
            <person name="Sagayaradj S."/>
            <person name="Cavanaugh K."/>
            <person name="Han R."/>
            <person name="Bertier L."/>
            <person name="Beede B."/>
            <person name="Kafkas S."/>
            <person name="Golino D."/>
            <person name="Preece J."/>
            <person name="Michelmore R."/>
        </authorList>
    </citation>
    <scope>NUCLEOTIDE SEQUENCE [LARGE SCALE GENOMIC DNA]</scope>
</reference>
<keyword evidence="2" id="KW-1185">Reference proteome</keyword>
<dbReference type="Proteomes" id="UP001163603">
    <property type="component" value="Chromosome 8"/>
</dbReference>
<gene>
    <name evidence="1" type="ORF">Pint_13495</name>
</gene>